<dbReference type="EMBL" id="BSOY01000016">
    <property type="protein sequence ID" value="GLS01059.1"/>
    <property type="molecule type" value="Genomic_DNA"/>
</dbReference>
<dbReference type="Proteomes" id="UP001156921">
    <property type="component" value="Unassembled WGS sequence"/>
</dbReference>
<accession>A0ABQ6BMN8</accession>
<dbReference type="RefSeq" id="WP_284221910.1">
    <property type="nucleotide sequence ID" value="NZ_BSOY01000016.1"/>
</dbReference>
<proteinExistence type="predicted"/>
<organism evidence="1 2">
    <name type="scientific">Brevundimonas denitrificans</name>
    <dbReference type="NCBI Taxonomy" id="1443434"/>
    <lineage>
        <taxon>Bacteria</taxon>
        <taxon>Pseudomonadati</taxon>
        <taxon>Pseudomonadota</taxon>
        <taxon>Alphaproteobacteria</taxon>
        <taxon>Caulobacterales</taxon>
        <taxon>Caulobacteraceae</taxon>
        <taxon>Brevundimonas</taxon>
    </lineage>
</organism>
<keyword evidence="2" id="KW-1185">Reference proteome</keyword>
<protein>
    <recommendedName>
        <fullName evidence="3">EAL domain-containing protein</fullName>
    </recommendedName>
</protein>
<sequence>MSRIGGEAHLAQGSTDAEYARDPLRAPLGERRSYAAPYESLTFTLLTRARRELTVTLAAQPVFDLSLSVPVSRRIRRTVRHRGGETALAALGRRTLEPTDLKRIDLQTLSHGLDLLHLGSDDSGVLPAFWRTVASSGGRFALLCTELQHGAAPGALLVEVMGGLEQAPPESIDEAIAHFETSALGVILHIAPDAGAARRLADVRARCLAIDFAGVAHESPREWLDAAALIGVARDACPQVMLLNLRPDRGLAAQAAGATHAVFAGMDAITV</sequence>
<gene>
    <name evidence="1" type="ORF">GCM10007859_10690</name>
</gene>
<evidence type="ECO:0000313" key="2">
    <source>
        <dbReference type="Proteomes" id="UP001156921"/>
    </source>
</evidence>
<evidence type="ECO:0000313" key="1">
    <source>
        <dbReference type="EMBL" id="GLS01059.1"/>
    </source>
</evidence>
<evidence type="ECO:0008006" key="3">
    <source>
        <dbReference type="Google" id="ProtNLM"/>
    </source>
</evidence>
<reference evidence="2" key="1">
    <citation type="journal article" date="2019" name="Int. J. Syst. Evol. Microbiol.">
        <title>The Global Catalogue of Microorganisms (GCM) 10K type strain sequencing project: providing services to taxonomists for standard genome sequencing and annotation.</title>
        <authorList>
            <consortium name="The Broad Institute Genomics Platform"/>
            <consortium name="The Broad Institute Genome Sequencing Center for Infectious Disease"/>
            <person name="Wu L."/>
            <person name="Ma J."/>
        </authorList>
    </citation>
    <scope>NUCLEOTIDE SEQUENCE [LARGE SCALE GENOMIC DNA]</scope>
    <source>
        <strain evidence="2">NBRC 110107</strain>
    </source>
</reference>
<comment type="caution">
    <text evidence="1">The sequence shown here is derived from an EMBL/GenBank/DDBJ whole genome shotgun (WGS) entry which is preliminary data.</text>
</comment>
<name>A0ABQ6BMN8_9CAUL</name>